<dbReference type="Pfam" id="PF02154">
    <property type="entry name" value="FliM"/>
    <property type="match status" value="1"/>
</dbReference>
<evidence type="ECO:0000313" key="11">
    <source>
        <dbReference type="EMBL" id="PDZ94468.1"/>
    </source>
</evidence>
<keyword evidence="6" id="KW-0145">Chemotaxis</keyword>
<keyword evidence="11" id="KW-0966">Cell projection</keyword>
<dbReference type="PANTHER" id="PTHR30034:SF6">
    <property type="entry name" value="YOP PROTEINS TRANSLOCATION PROTEIN Q"/>
    <property type="match status" value="1"/>
</dbReference>
<keyword evidence="11" id="KW-0282">Flagellum</keyword>
<dbReference type="Gene3D" id="2.30.330.10">
    <property type="entry name" value="SpoA-like"/>
    <property type="match status" value="1"/>
</dbReference>
<evidence type="ECO:0000256" key="9">
    <source>
        <dbReference type="ARBA" id="ARBA00023143"/>
    </source>
</evidence>
<organism evidence="11 12">
    <name type="scientific">Bacillus cereus</name>
    <dbReference type="NCBI Taxonomy" id="1396"/>
    <lineage>
        <taxon>Bacteria</taxon>
        <taxon>Bacillati</taxon>
        <taxon>Bacillota</taxon>
        <taxon>Bacilli</taxon>
        <taxon>Bacillales</taxon>
        <taxon>Bacillaceae</taxon>
        <taxon>Bacillus</taxon>
        <taxon>Bacillus cereus group</taxon>
    </lineage>
</organism>
<accession>A0A9X6SSQ6</accession>
<keyword evidence="5" id="KW-1003">Cell membrane</keyword>
<comment type="similarity">
    <text evidence="3">Belongs to the FliM family.</text>
</comment>
<keyword evidence="7" id="KW-0283">Flagellar rotation</keyword>
<dbReference type="Pfam" id="PF01052">
    <property type="entry name" value="FliMN_C"/>
    <property type="match status" value="1"/>
</dbReference>
<dbReference type="InterPro" id="IPR036429">
    <property type="entry name" value="SpoA-like_sf"/>
</dbReference>
<dbReference type="GO" id="GO:0009425">
    <property type="term" value="C:bacterial-type flagellum basal body"/>
    <property type="evidence" value="ECO:0007669"/>
    <property type="project" value="UniProtKB-SubCell"/>
</dbReference>
<keyword evidence="11" id="KW-0969">Cilium</keyword>
<dbReference type="GO" id="GO:0003774">
    <property type="term" value="F:cytoskeletal motor activity"/>
    <property type="evidence" value="ECO:0007669"/>
    <property type="project" value="InterPro"/>
</dbReference>
<name>A0A9X6SSQ6_BACCE</name>
<dbReference type="SUPFAM" id="SSF103039">
    <property type="entry name" value="CheC-like"/>
    <property type="match status" value="1"/>
</dbReference>
<gene>
    <name evidence="11" type="ORF">CON36_33675</name>
</gene>
<comment type="subcellular location">
    <subcellularLocation>
        <location evidence="1">Bacterial flagellum basal body</location>
    </subcellularLocation>
    <subcellularLocation>
        <location evidence="2">Cell membrane</location>
        <topology evidence="2">Peripheral membrane protein</topology>
    </subcellularLocation>
</comment>
<sequence>MSNDKLSQNEIDALISSFQTGGEDAIEMDNSKYKAYDFNRPEKFSIDNLQSIERIANTISKSVSQSLTARLRTPINVDFSGVEQVAFVADYADTMTKDYYGFFITSLGHPDLHEIVVEIDLALIMAIHKRWLGNELPKTLGERIPLTDIEQLTAVKLLESVIYENLETAFDSVAPISPKFIAYQTDSTLLKITSGTDMVALVNLTVSNEHWQSTIRLVIPYESVEPIIDKLTVENIMEFSHNKKKNNYREDIEKGLKNVVEDIYVNVGETTMTVSELAEIEVGDFLRFDNKVTEPVKGYAAGVHKFNCLIGKDRSKKAFRFLNYTEEEEEIADKVQEA</sequence>
<dbReference type="CDD" id="cd17908">
    <property type="entry name" value="FliM"/>
    <property type="match status" value="1"/>
</dbReference>
<dbReference type="InterPro" id="IPR001543">
    <property type="entry name" value="FliN-like_C"/>
</dbReference>
<evidence type="ECO:0000256" key="3">
    <source>
        <dbReference type="ARBA" id="ARBA00011049"/>
    </source>
</evidence>
<evidence type="ECO:0000313" key="12">
    <source>
        <dbReference type="Proteomes" id="UP000219922"/>
    </source>
</evidence>
<dbReference type="PANTHER" id="PTHR30034">
    <property type="entry name" value="FLAGELLAR MOTOR SWITCH PROTEIN FLIM"/>
    <property type="match status" value="1"/>
</dbReference>
<reference evidence="11 12" key="1">
    <citation type="submission" date="2017-09" db="EMBL/GenBank/DDBJ databases">
        <title>Large-scale bioinformatics analysis of Bacillus genomes uncovers conserved roles of natural products in bacterial physiology.</title>
        <authorList>
            <consortium name="Agbiome Team Llc"/>
            <person name="Bleich R.M."/>
            <person name="Grubbs K.J."/>
            <person name="Santa Maria K.C."/>
            <person name="Allen S.E."/>
            <person name="Farag S."/>
            <person name="Shank E.A."/>
            <person name="Bowers A."/>
        </authorList>
    </citation>
    <scope>NUCLEOTIDE SEQUENCE [LARGE SCALE GENOMIC DNA]</scope>
    <source>
        <strain evidence="11 12">AFS092789</strain>
    </source>
</reference>
<dbReference type="Gene3D" id="3.40.1550.10">
    <property type="entry name" value="CheC-like"/>
    <property type="match status" value="1"/>
</dbReference>
<evidence type="ECO:0000259" key="10">
    <source>
        <dbReference type="Pfam" id="PF01052"/>
    </source>
</evidence>
<comment type="caution">
    <text evidence="11">The sequence shown here is derived from an EMBL/GenBank/DDBJ whole genome shotgun (WGS) entry which is preliminary data.</text>
</comment>
<evidence type="ECO:0000256" key="4">
    <source>
        <dbReference type="ARBA" id="ARBA00021898"/>
    </source>
</evidence>
<proteinExistence type="inferred from homology"/>
<dbReference type="InterPro" id="IPR001689">
    <property type="entry name" value="Flag_FliM"/>
</dbReference>
<dbReference type="AlphaFoldDB" id="A0A9X6SSQ6"/>
<dbReference type="GO" id="GO:0050918">
    <property type="term" value="P:positive chemotaxis"/>
    <property type="evidence" value="ECO:0007669"/>
    <property type="project" value="TreeGrafter"/>
</dbReference>
<evidence type="ECO:0000256" key="1">
    <source>
        <dbReference type="ARBA" id="ARBA00004117"/>
    </source>
</evidence>
<dbReference type="NCBIfam" id="NF005194">
    <property type="entry name" value="PRK06666.1-5"/>
    <property type="match status" value="1"/>
</dbReference>
<evidence type="ECO:0000256" key="5">
    <source>
        <dbReference type="ARBA" id="ARBA00022475"/>
    </source>
</evidence>
<keyword evidence="8" id="KW-0472">Membrane</keyword>
<evidence type="ECO:0000256" key="7">
    <source>
        <dbReference type="ARBA" id="ARBA00022779"/>
    </source>
</evidence>
<dbReference type="RefSeq" id="WP_098006987.1">
    <property type="nucleotide sequence ID" value="NZ_JAWLRU010000002.1"/>
</dbReference>
<feature type="domain" description="Flagellar motor switch protein FliN-like C-terminal" evidence="10">
    <location>
        <begin position="262"/>
        <end position="321"/>
    </location>
</feature>
<dbReference type="Proteomes" id="UP000219922">
    <property type="component" value="Unassembled WGS sequence"/>
</dbReference>
<keyword evidence="9" id="KW-0975">Bacterial flagellum</keyword>
<dbReference type="SUPFAM" id="SSF101801">
    <property type="entry name" value="Surface presentation of antigens (SPOA)"/>
    <property type="match status" value="1"/>
</dbReference>
<evidence type="ECO:0000256" key="2">
    <source>
        <dbReference type="ARBA" id="ARBA00004202"/>
    </source>
</evidence>
<dbReference type="GO" id="GO:0071978">
    <property type="term" value="P:bacterial-type flagellum-dependent swarming motility"/>
    <property type="evidence" value="ECO:0007669"/>
    <property type="project" value="TreeGrafter"/>
</dbReference>
<dbReference type="PRINTS" id="PR00955">
    <property type="entry name" value="FLGMOTORFLIM"/>
</dbReference>
<evidence type="ECO:0000256" key="8">
    <source>
        <dbReference type="ARBA" id="ARBA00023136"/>
    </source>
</evidence>
<protein>
    <recommendedName>
        <fullName evidence="4">Flagellar motor switch protein FliM</fullName>
    </recommendedName>
</protein>
<evidence type="ECO:0000256" key="6">
    <source>
        <dbReference type="ARBA" id="ARBA00022500"/>
    </source>
</evidence>
<dbReference type="EMBL" id="NVMX01000184">
    <property type="protein sequence ID" value="PDZ94468.1"/>
    <property type="molecule type" value="Genomic_DNA"/>
</dbReference>
<dbReference type="GO" id="GO:0005886">
    <property type="term" value="C:plasma membrane"/>
    <property type="evidence" value="ECO:0007669"/>
    <property type="project" value="UniProtKB-SubCell"/>
</dbReference>
<dbReference type="InterPro" id="IPR028976">
    <property type="entry name" value="CheC-like_sf"/>
</dbReference>